<feature type="compositionally biased region" description="Polar residues" evidence="2">
    <location>
        <begin position="391"/>
        <end position="402"/>
    </location>
</feature>
<keyword evidence="1" id="KW-0862">Zinc</keyword>
<dbReference type="GO" id="GO:0004523">
    <property type="term" value="F:RNA-DNA hybrid ribonuclease activity"/>
    <property type="evidence" value="ECO:0007669"/>
    <property type="project" value="InterPro"/>
</dbReference>
<dbReference type="Pfam" id="PF13966">
    <property type="entry name" value="zf-RVT"/>
    <property type="match status" value="1"/>
</dbReference>
<dbReference type="InterPro" id="IPR025836">
    <property type="entry name" value="Zn_knuckle_CX2CX4HX4C"/>
</dbReference>
<feature type="region of interest" description="Disordered" evidence="2">
    <location>
        <begin position="460"/>
        <end position="496"/>
    </location>
</feature>
<dbReference type="PANTHER" id="PTHR33116:SF86">
    <property type="entry name" value="REVERSE TRANSCRIPTASE DOMAIN-CONTAINING PROTEIN"/>
    <property type="match status" value="1"/>
</dbReference>
<accession>A0A6A2WX31</accession>
<organism evidence="4 5">
    <name type="scientific">Hibiscus syriacus</name>
    <name type="common">Rose of Sharon</name>
    <dbReference type="NCBI Taxonomy" id="106335"/>
    <lineage>
        <taxon>Eukaryota</taxon>
        <taxon>Viridiplantae</taxon>
        <taxon>Streptophyta</taxon>
        <taxon>Embryophyta</taxon>
        <taxon>Tracheophyta</taxon>
        <taxon>Spermatophyta</taxon>
        <taxon>Magnoliopsida</taxon>
        <taxon>eudicotyledons</taxon>
        <taxon>Gunneridae</taxon>
        <taxon>Pentapetalae</taxon>
        <taxon>rosids</taxon>
        <taxon>malvids</taxon>
        <taxon>Malvales</taxon>
        <taxon>Malvaceae</taxon>
        <taxon>Malvoideae</taxon>
        <taxon>Hibiscus</taxon>
    </lineage>
</organism>
<dbReference type="PROSITE" id="PS50158">
    <property type="entry name" value="ZF_CCHC"/>
    <property type="match status" value="1"/>
</dbReference>
<keyword evidence="5" id="KW-1185">Reference proteome</keyword>
<keyword evidence="1" id="KW-0479">Metal-binding</keyword>
<feature type="domain" description="CCHC-type" evidence="3">
    <location>
        <begin position="331"/>
        <end position="346"/>
    </location>
</feature>
<feature type="region of interest" description="Disordered" evidence="2">
    <location>
        <begin position="1"/>
        <end position="43"/>
    </location>
</feature>
<feature type="compositionally biased region" description="Basic and acidic residues" evidence="2">
    <location>
        <begin position="10"/>
        <end position="43"/>
    </location>
</feature>
<protein>
    <recommendedName>
        <fullName evidence="3">CCHC-type domain-containing protein</fullName>
    </recommendedName>
</protein>
<dbReference type="Proteomes" id="UP000436088">
    <property type="component" value="Unassembled WGS sequence"/>
</dbReference>
<dbReference type="EMBL" id="VEPZ02001737">
    <property type="protein sequence ID" value="KAE8659845.1"/>
    <property type="molecule type" value="Genomic_DNA"/>
</dbReference>
<keyword evidence="1" id="KW-0863">Zinc-finger</keyword>
<sequence>MKGNGGFHSLNDRGKWTLGQGERRSFESEKIASFSKGKEEDGRSWCSKSRREKLERSKAVTRLQLMKYSLASGIVACFWGDYWKYFKWKDPRISKFQLRYCRVEDQVIYVIRWQQVVKQEIYVQCGMGLDYPMLWPVQSACEIGWDQSWRFMSSQIEHVGSSNGHCTDRFYSHWMVDFVSGESNIQHHLVKSGGLLAGIGVSFEVLANQKGRESDIGFSPSIAHSTSIMSEEVADLIKHLSFTEEESEDISPPRVITEDDVIETAEKIGNRIGKTIATDTRLGEGRMGDYLRVKVEIDCTKSLHRCAKMGVLANGQSKKCLLKYERLPSFCHRCGIIGHVLTECPSFLEHLQQSLQFGEWLQVSLIKRPEENNNRRREWIIYAAGENNGRSMTSSANSSISDRVTRIPQGRSWIPGRDLLHSSNSNKKDDSDPSDPAGPDSSLPRTFPEVFIARERMLLEEQQADREPSVRAEVDSSSSGKRKNGEPSKGKRNVKRVNRQIVHISDSTLNSKVGTGVDEDPSELPEERAGDVVVSAEVEAQPHDNIMFVNNSIGELRRVKSILNQYEKASGQKVNFEKSSIYFSPNTLVVDRSSFLNVLGVIEAVDPGNYLGLPLAVGKGKRATFNFIKDNTEKRIQRWTKRLLSFGGRDVFIKSVVLLVVGQAECERLADGCLGQGKTWGESFVCLGKSDEGLLKEAIKDDFFWRVGVDSKARMLEDKWGDSRSICWKERYLDRPDQPVRVAEFMIYGSVMWDEPKVNRVLLREDASQVLNTLIIPIQNDMMLWSHHSSGIYSAKLGYNWLKIHNNPTLVVEGIWNTVAKANVLPKIRIFGWRIFHEALPAGLKLKQASLGEGIFPICNQELESVLHAVKNCKASKTVFLISRLPQEIVDWEGSSCLLWMSCVRSKLSSKGFDLFLALLWNIWNRRNNLVHNGDMQSDRDIILNSSNLIGEFKQTSIPFDGSKADLQHQRILKWGAMKINPPFTAESTEVDAFTQGIHFAQENGWNNVIIEGDAISIMYKLSNGNSSKTHDISTIGLLLNEARLSLA</sequence>
<evidence type="ECO:0000256" key="1">
    <source>
        <dbReference type="PROSITE-ProRule" id="PRU00047"/>
    </source>
</evidence>
<dbReference type="InterPro" id="IPR026960">
    <property type="entry name" value="RVT-Znf"/>
</dbReference>
<feature type="compositionally biased region" description="Basic and acidic residues" evidence="2">
    <location>
        <begin position="460"/>
        <end position="474"/>
    </location>
</feature>
<dbReference type="InterPro" id="IPR001878">
    <property type="entry name" value="Znf_CCHC"/>
</dbReference>
<proteinExistence type="predicted"/>
<reference evidence="4" key="1">
    <citation type="submission" date="2019-09" db="EMBL/GenBank/DDBJ databases">
        <title>Draft genome information of white flower Hibiscus syriacus.</title>
        <authorList>
            <person name="Kim Y.-M."/>
        </authorList>
    </citation>
    <scope>NUCLEOTIDE SEQUENCE [LARGE SCALE GENOMIC DNA]</scope>
    <source>
        <strain evidence="4">YM2019G1</strain>
    </source>
</reference>
<dbReference type="AlphaFoldDB" id="A0A6A2WX31"/>
<evidence type="ECO:0000259" key="3">
    <source>
        <dbReference type="PROSITE" id="PS50158"/>
    </source>
</evidence>
<dbReference type="GO" id="GO:0003676">
    <property type="term" value="F:nucleic acid binding"/>
    <property type="evidence" value="ECO:0007669"/>
    <property type="project" value="InterPro"/>
</dbReference>
<dbReference type="Pfam" id="PF13456">
    <property type="entry name" value="RVT_3"/>
    <property type="match status" value="1"/>
</dbReference>
<dbReference type="PANTHER" id="PTHR33116">
    <property type="entry name" value="REVERSE TRANSCRIPTASE ZINC-BINDING DOMAIN-CONTAINING PROTEIN-RELATED-RELATED"/>
    <property type="match status" value="1"/>
</dbReference>
<feature type="region of interest" description="Disordered" evidence="2">
    <location>
        <begin position="391"/>
        <end position="446"/>
    </location>
</feature>
<comment type="caution">
    <text evidence="4">The sequence shown here is derived from an EMBL/GenBank/DDBJ whole genome shotgun (WGS) entry which is preliminary data.</text>
</comment>
<evidence type="ECO:0000313" key="4">
    <source>
        <dbReference type="EMBL" id="KAE8659845.1"/>
    </source>
</evidence>
<gene>
    <name evidence="4" type="ORF">F3Y22_tig00116962pilonHSYRG01189</name>
</gene>
<dbReference type="InterPro" id="IPR002156">
    <property type="entry name" value="RNaseH_domain"/>
</dbReference>
<dbReference type="GO" id="GO:0008270">
    <property type="term" value="F:zinc ion binding"/>
    <property type="evidence" value="ECO:0007669"/>
    <property type="project" value="UniProtKB-KW"/>
</dbReference>
<evidence type="ECO:0000313" key="5">
    <source>
        <dbReference type="Proteomes" id="UP000436088"/>
    </source>
</evidence>
<evidence type="ECO:0000256" key="2">
    <source>
        <dbReference type="SAM" id="MobiDB-lite"/>
    </source>
</evidence>
<name>A0A6A2WX31_HIBSY</name>
<dbReference type="Pfam" id="PF14392">
    <property type="entry name" value="zf-CCHC_4"/>
    <property type="match status" value="1"/>
</dbReference>